<organism evidence="2 3">
    <name type="scientific">Caulochytrium protostelioides</name>
    <dbReference type="NCBI Taxonomy" id="1555241"/>
    <lineage>
        <taxon>Eukaryota</taxon>
        <taxon>Fungi</taxon>
        <taxon>Fungi incertae sedis</taxon>
        <taxon>Chytridiomycota</taxon>
        <taxon>Chytridiomycota incertae sedis</taxon>
        <taxon>Chytridiomycetes</taxon>
        <taxon>Caulochytriales</taxon>
        <taxon>Caulochytriaceae</taxon>
        <taxon>Caulochytrium</taxon>
    </lineage>
</organism>
<proteinExistence type="predicted"/>
<dbReference type="Proteomes" id="UP000268535">
    <property type="component" value="Unassembled WGS sequence"/>
</dbReference>
<accession>A0A4P9WR56</accession>
<sequence length="252" mass="28239">MWVSECTQYLEERVFVNKSTQPSDLHERIREYLEKRKQNPEAAELLAVLDIDRIQNTSEFLRSAKDVAFLALKWMRESFGLTTMHLKKQLEFSREPPLHPSSACANLNSPSHVFLLLQEERRRNVVLFLAAVPPYNELVSAFSKVDLPLKKIDNPSDAVEDLRLIDSPLMPTEGMISGAPGGSSSTVERSHSGLRVELPKDVRAPAGTPRSPANAPVPQSQTSHNVASNLDVVAPVNLSVMDWLNKVEKHRK</sequence>
<name>A0A4P9WR56_9FUNG</name>
<dbReference type="EMBL" id="ML011457">
    <property type="protein sequence ID" value="RKO95544.1"/>
    <property type="molecule type" value="Genomic_DNA"/>
</dbReference>
<reference evidence="3" key="1">
    <citation type="journal article" date="2018" name="Nat. Microbiol.">
        <title>Leveraging single-cell genomics to expand the fungal tree of life.</title>
        <authorList>
            <person name="Ahrendt S.R."/>
            <person name="Quandt C.A."/>
            <person name="Ciobanu D."/>
            <person name="Clum A."/>
            <person name="Salamov A."/>
            <person name="Andreopoulos B."/>
            <person name="Cheng J.F."/>
            <person name="Woyke T."/>
            <person name="Pelin A."/>
            <person name="Henrissat B."/>
            <person name="Reynolds N.K."/>
            <person name="Benny G.L."/>
            <person name="Smith M.E."/>
            <person name="James T.Y."/>
            <person name="Grigoriev I.V."/>
        </authorList>
    </citation>
    <scope>NUCLEOTIDE SEQUENCE [LARGE SCALE GENOMIC DNA]</scope>
    <source>
        <strain evidence="3">ATCC 52028</strain>
    </source>
</reference>
<evidence type="ECO:0000313" key="2">
    <source>
        <dbReference type="EMBL" id="RKO95544.1"/>
    </source>
</evidence>
<protein>
    <submittedName>
        <fullName evidence="2">Uncharacterized protein</fullName>
    </submittedName>
</protein>
<evidence type="ECO:0000256" key="1">
    <source>
        <dbReference type="SAM" id="MobiDB-lite"/>
    </source>
</evidence>
<dbReference type="AlphaFoldDB" id="A0A4P9WR56"/>
<evidence type="ECO:0000313" key="3">
    <source>
        <dbReference type="Proteomes" id="UP000268535"/>
    </source>
</evidence>
<gene>
    <name evidence="2" type="ORF">CAUPRSCDRAFT_12757</name>
</gene>
<feature type="region of interest" description="Disordered" evidence="1">
    <location>
        <begin position="170"/>
        <end position="228"/>
    </location>
</feature>
<feature type="compositionally biased region" description="Polar residues" evidence="1">
    <location>
        <begin position="217"/>
        <end position="228"/>
    </location>
</feature>